<name>A0ABT8KLC3_9BACT</name>
<dbReference type="RefSeq" id="WP_346751533.1">
    <property type="nucleotide sequence ID" value="NZ_JAUJEA010000003.1"/>
</dbReference>
<dbReference type="Proteomes" id="UP001172082">
    <property type="component" value="Unassembled WGS sequence"/>
</dbReference>
<dbReference type="EMBL" id="JAUJEA010000003">
    <property type="protein sequence ID" value="MDN5201504.1"/>
    <property type="molecule type" value="Genomic_DNA"/>
</dbReference>
<protein>
    <submittedName>
        <fullName evidence="1">OadG family protein</fullName>
    </submittedName>
</protein>
<organism evidence="1 2">
    <name type="scientific">Splendidivirga corallicola</name>
    <dbReference type="NCBI Taxonomy" id="3051826"/>
    <lineage>
        <taxon>Bacteria</taxon>
        <taxon>Pseudomonadati</taxon>
        <taxon>Bacteroidota</taxon>
        <taxon>Cytophagia</taxon>
        <taxon>Cytophagales</taxon>
        <taxon>Splendidivirgaceae</taxon>
        <taxon>Splendidivirga</taxon>
    </lineage>
</organism>
<reference evidence="1" key="1">
    <citation type="submission" date="2023-06" db="EMBL/GenBank/DDBJ databases">
        <title>Genomic of Parafulvivirga corallium.</title>
        <authorList>
            <person name="Wang G."/>
        </authorList>
    </citation>
    <scope>NUCLEOTIDE SEQUENCE</scope>
    <source>
        <strain evidence="1">BMA10</strain>
    </source>
</reference>
<proteinExistence type="predicted"/>
<evidence type="ECO:0000313" key="2">
    <source>
        <dbReference type="Proteomes" id="UP001172082"/>
    </source>
</evidence>
<evidence type="ECO:0000313" key="1">
    <source>
        <dbReference type="EMBL" id="MDN5201504.1"/>
    </source>
</evidence>
<keyword evidence="2" id="KW-1185">Reference proteome</keyword>
<accession>A0ABT8KLC3</accession>
<gene>
    <name evidence="1" type="ORF">QQ008_09030</name>
</gene>
<sequence length="281" mass="32087">MKASSIRKALMGITTVIVFLAALFGFLSDGISFIDRIFEDRKTDSKAKEEPINTPLNVKKELQGTIEEFTNTPANIEEELPGTIEILDLINLFVASEDEDFDVGEWDIGTDITSSILWSSEGLEWNAVDSGIDASNLIEPRPSFRKGKVHINMDGEPSSYVLGREKKPIVWDIYLYGERELGYFYVHLVNSTCTSRIRYFSGYLMQKKLIKEIKDYKHYNRFDDESPAGIWGYSFKVKGREISFLEEYVCEGNCGCLNELLFKYDGSPFPKQKSFIPKENI</sequence>
<comment type="caution">
    <text evidence="1">The sequence shown here is derived from an EMBL/GenBank/DDBJ whole genome shotgun (WGS) entry which is preliminary data.</text>
</comment>